<gene>
    <name evidence="1" type="ORF">LCGC14_1979600</name>
</gene>
<proteinExistence type="predicted"/>
<dbReference type="AlphaFoldDB" id="A0A0F9FXJ1"/>
<protein>
    <submittedName>
        <fullName evidence="1">Uncharacterized protein</fullName>
    </submittedName>
</protein>
<evidence type="ECO:0000313" key="1">
    <source>
        <dbReference type="EMBL" id="KKL82956.1"/>
    </source>
</evidence>
<comment type="caution">
    <text evidence="1">The sequence shown here is derived from an EMBL/GenBank/DDBJ whole genome shotgun (WGS) entry which is preliminary data.</text>
</comment>
<sequence length="175" mass="19460">MVRQKVGAFDRINKKRKENLKALKEAIEDVGGLNMLESIKNFFAKAFKWVVALWDKHDDHLMEMVENILPMVIEVTFERNDLSGDEKRKAIVDAILDGAEKEGRHIATSMINEAVEIAANRYNIQLGRITIAKMDNAVDAVAKAARDFADGTLRLDGTEAEDAGIDISADTTDAE</sequence>
<reference evidence="1" key="1">
    <citation type="journal article" date="2015" name="Nature">
        <title>Complex archaea that bridge the gap between prokaryotes and eukaryotes.</title>
        <authorList>
            <person name="Spang A."/>
            <person name="Saw J.H."/>
            <person name="Jorgensen S.L."/>
            <person name="Zaremba-Niedzwiedzka K."/>
            <person name="Martijn J."/>
            <person name="Lind A.E."/>
            <person name="van Eijk R."/>
            <person name="Schleper C."/>
            <person name="Guy L."/>
            <person name="Ettema T.J."/>
        </authorList>
    </citation>
    <scope>NUCLEOTIDE SEQUENCE</scope>
</reference>
<dbReference type="EMBL" id="LAZR01022126">
    <property type="protein sequence ID" value="KKL82956.1"/>
    <property type="molecule type" value="Genomic_DNA"/>
</dbReference>
<accession>A0A0F9FXJ1</accession>
<organism evidence="1">
    <name type="scientific">marine sediment metagenome</name>
    <dbReference type="NCBI Taxonomy" id="412755"/>
    <lineage>
        <taxon>unclassified sequences</taxon>
        <taxon>metagenomes</taxon>
        <taxon>ecological metagenomes</taxon>
    </lineage>
</organism>
<name>A0A0F9FXJ1_9ZZZZ</name>